<comment type="caution">
    <text evidence="2">The sequence shown here is derived from an EMBL/GenBank/DDBJ whole genome shotgun (WGS) entry which is preliminary data.</text>
</comment>
<gene>
    <name evidence="2" type="ORF">B0T21DRAFT_454613</name>
</gene>
<proteinExistence type="predicted"/>
<dbReference type="Proteomes" id="UP001172159">
    <property type="component" value="Unassembled WGS sequence"/>
</dbReference>
<sequence length="190" mass="20819">MKYTTLIIAAVGLTNAIALPKEPLSGSNNLAARSIPRAARQPGFVTVKKRSSDDPSGSKLPDNKGKGREVEDKTLTALREQEEAYTTDSSSGSSRGGTNTPPTSDEGTRSPSPVGMQPWQPDPNDPGSPTIPEFSNSENLREEDDPYGWNAHADQVQQQREQEERQRASDRDTTNSPFREGPSYDVFREE</sequence>
<evidence type="ECO:0000313" key="3">
    <source>
        <dbReference type="Proteomes" id="UP001172159"/>
    </source>
</evidence>
<feature type="compositionally biased region" description="Basic and acidic residues" evidence="1">
    <location>
        <begin position="160"/>
        <end position="173"/>
    </location>
</feature>
<feature type="compositionally biased region" description="Basic and acidic residues" evidence="1">
    <location>
        <begin position="61"/>
        <end position="82"/>
    </location>
</feature>
<evidence type="ECO:0000313" key="2">
    <source>
        <dbReference type="EMBL" id="KAK0714380.1"/>
    </source>
</evidence>
<keyword evidence="3" id="KW-1185">Reference proteome</keyword>
<feature type="compositionally biased region" description="Low complexity" evidence="1">
    <location>
        <begin position="86"/>
        <end position="104"/>
    </location>
</feature>
<accession>A0AA40DSY8</accession>
<name>A0AA40DSY8_9PEZI</name>
<organism evidence="2 3">
    <name type="scientific">Apiosordaria backusii</name>
    <dbReference type="NCBI Taxonomy" id="314023"/>
    <lineage>
        <taxon>Eukaryota</taxon>
        <taxon>Fungi</taxon>
        <taxon>Dikarya</taxon>
        <taxon>Ascomycota</taxon>
        <taxon>Pezizomycotina</taxon>
        <taxon>Sordariomycetes</taxon>
        <taxon>Sordariomycetidae</taxon>
        <taxon>Sordariales</taxon>
        <taxon>Lasiosphaeriaceae</taxon>
        <taxon>Apiosordaria</taxon>
    </lineage>
</organism>
<dbReference type="EMBL" id="JAUKTV010000015">
    <property type="protein sequence ID" value="KAK0714380.1"/>
    <property type="molecule type" value="Genomic_DNA"/>
</dbReference>
<dbReference type="AlphaFoldDB" id="A0AA40DSY8"/>
<evidence type="ECO:0000256" key="1">
    <source>
        <dbReference type="SAM" id="MobiDB-lite"/>
    </source>
</evidence>
<feature type="region of interest" description="Disordered" evidence="1">
    <location>
        <begin position="20"/>
        <end position="190"/>
    </location>
</feature>
<reference evidence="2" key="1">
    <citation type="submission" date="2023-06" db="EMBL/GenBank/DDBJ databases">
        <title>Genome-scale phylogeny and comparative genomics of the fungal order Sordariales.</title>
        <authorList>
            <consortium name="Lawrence Berkeley National Laboratory"/>
            <person name="Hensen N."/>
            <person name="Bonometti L."/>
            <person name="Westerberg I."/>
            <person name="Brannstrom I.O."/>
            <person name="Guillou S."/>
            <person name="Cros-Aarteil S."/>
            <person name="Calhoun S."/>
            <person name="Haridas S."/>
            <person name="Kuo A."/>
            <person name="Mondo S."/>
            <person name="Pangilinan J."/>
            <person name="Riley R."/>
            <person name="Labutti K."/>
            <person name="Andreopoulos B."/>
            <person name="Lipzen A."/>
            <person name="Chen C."/>
            <person name="Yanf M."/>
            <person name="Daum C."/>
            <person name="Ng V."/>
            <person name="Clum A."/>
            <person name="Steindorff A."/>
            <person name="Ohm R."/>
            <person name="Martin F."/>
            <person name="Silar P."/>
            <person name="Natvig D."/>
            <person name="Lalanne C."/>
            <person name="Gautier V."/>
            <person name="Ament-Velasquez S.L."/>
            <person name="Kruys A."/>
            <person name="Hutchinson M.I."/>
            <person name="Powell A.J."/>
            <person name="Barry K."/>
            <person name="Miller A.N."/>
            <person name="Grigoriev I.V."/>
            <person name="Debuchy R."/>
            <person name="Gladieux P."/>
            <person name="Thoren M.H."/>
            <person name="Johannesson H."/>
        </authorList>
    </citation>
    <scope>NUCLEOTIDE SEQUENCE</scope>
    <source>
        <strain evidence="2">CBS 540.89</strain>
    </source>
</reference>
<protein>
    <submittedName>
        <fullName evidence="2">Uncharacterized protein</fullName>
    </submittedName>
</protein>